<name>A0A5C4TD89_9BACL</name>
<evidence type="ECO:0000259" key="11">
    <source>
        <dbReference type="PROSITE" id="PS50111"/>
    </source>
</evidence>
<dbReference type="InterPro" id="IPR033479">
    <property type="entry name" value="dCache_1"/>
</dbReference>
<keyword evidence="2" id="KW-1003">Cell membrane</keyword>
<dbReference type="CDD" id="cd06225">
    <property type="entry name" value="HAMP"/>
    <property type="match status" value="1"/>
</dbReference>
<evidence type="ECO:0000313" key="13">
    <source>
        <dbReference type="EMBL" id="TNJ66586.1"/>
    </source>
</evidence>
<evidence type="ECO:0000256" key="2">
    <source>
        <dbReference type="ARBA" id="ARBA00022475"/>
    </source>
</evidence>
<dbReference type="Gene3D" id="6.10.340.10">
    <property type="match status" value="1"/>
</dbReference>
<dbReference type="PANTHER" id="PTHR32089">
    <property type="entry name" value="METHYL-ACCEPTING CHEMOTAXIS PROTEIN MCPB"/>
    <property type="match status" value="1"/>
</dbReference>
<keyword evidence="6 10" id="KW-0472">Membrane</keyword>
<dbReference type="Pfam" id="PF00015">
    <property type="entry name" value="MCPsignal"/>
    <property type="match status" value="1"/>
</dbReference>
<keyword evidence="14" id="KW-1185">Reference proteome</keyword>
<dbReference type="GO" id="GO:0006935">
    <property type="term" value="P:chemotaxis"/>
    <property type="evidence" value="ECO:0007669"/>
    <property type="project" value="UniProtKB-KW"/>
</dbReference>
<dbReference type="InterPro" id="IPR004089">
    <property type="entry name" value="MCPsignal_dom"/>
</dbReference>
<evidence type="ECO:0000313" key="14">
    <source>
        <dbReference type="Proteomes" id="UP000307943"/>
    </source>
</evidence>
<dbReference type="Pfam" id="PF00672">
    <property type="entry name" value="HAMP"/>
    <property type="match status" value="1"/>
</dbReference>
<evidence type="ECO:0000256" key="10">
    <source>
        <dbReference type="SAM" id="Phobius"/>
    </source>
</evidence>
<dbReference type="InterPro" id="IPR003660">
    <property type="entry name" value="HAMP_dom"/>
</dbReference>
<keyword evidence="5 10" id="KW-1133">Transmembrane helix</keyword>
<dbReference type="EMBL" id="VDCQ01000010">
    <property type="protein sequence ID" value="TNJ66586.1"/>
    <property type="molecule type" value="Genomic_DNA"/>
</dbReference>
<feature type="transmembrane region" description="Helical" evidence="10">
    <location>
        <begin position="21"/>
        <end position="41"/>
    </location>
</feature>
<evidence type="ECO:0000256" key="7">
    <source>
        <dbReference type="ARBA" id="ARBA00023224"/>
    </source>
</evidence>
<sequence length="693" mass="74788">MQGLRQQLRLQNPAKSVGMKLLLIFFVSIVAMVLAVGIMSYQVSKSVIKNKVADASQQTISQATDKVDFLLESVENISIQLMSDDTVADNMTKYKDKTLSQFDKLQTGQLVSTRLKSYVLSNNKLADINIIPISADATDTYRSSTALKDDIYKTEWFNKVKEGDGRGIWLPSSKAGYVSTPNSFALGRVLRNIKSGTVEGMLVIEVKQSALKDALGVVSIGDGSDITIIGKDNKVIYSEKTEELEAVYNIDVVGHIAKSGEEASNFTGTRKSPDGKGSESILAVYDPIQKADWLLTGVIPVEVLVEDAGIIFIITLVMVLVAALLAIGVGMIVIRFIARPLVTLRNLMMEGARGNLTVRTKDNGRQDEIGQLSASFNQMMEQITTLVAQTNLSAQEVLHTASELSDSSKKTALSAKEIAVATEEIANGASSLAVEAERGSDLTGSISMKVDHVVDANAIMETAAAEVQSASRKGTDYMSELITKTGTTEDMIRSMADKVEKLQESTSSIRKILDMLNNITKQTNILSLNATIEAARAGAAGKGFMVVADEIRKLADQSKQSIDVVAQITERIQTEMKETVGVLSEAYPIFQEQIASVKDADEIFKQVQSQMDGFAGKLKEVTVSVQQLKDSQIVLSEAMGNVSAVAEESSATSQEVASLSSEQLSISGGLVRLSEKLESLSNSLKESLSKFSI</sequence>
<feature type="domain" description="Methyl-accepting transducer" evidence="11">
    <location>
        <begin position="407"/>
        <end position="657"/>
    </location>
</feature>
<evidence type="ECO:0000256" key="9">
    <source>
        <dbReference type="PROSITE-ProRule" id="PRU00284"/>
    </source>
</evidence>
<reference evidence="13 14" key="1">
    <citation type="submission" date="2019-05" db="EMBL/GenBank/DDBJ databases">
        <title>We sequenced the genome of Paenibacillus hemerocallicola KCTC 33185 for further insight into its adaptation and study the phylogeny of Paenibacillus.</title>
        <authorList>
            <person name="Narsing Rao M.P."/>
        </authorList>
    </citation>
    <scope>NUCLEOTIDE SEQUENCE [LARGE SCALE GENOMIC DNA]</scope>
    <source>
        <strain evidence="13 14">KCTC 33185</strain>
    </source>
</reference>
<evidence type="ECO:0000256" key="3">
    <source>
        <dbReference type="ARBA" id="ARBA00022500"/>
    </source>
</evidence>
<dbReference type="Pfam" id="PF02743">
    <property type="entry name" value="dCache_1"/>
    <property type="match status" value="1"/>
</dbReference>
<comment type="subcellular location">
    <subcellularLocation>
        <location evidence="1">Cell membrane</location>
        <topology evidence="1">Multi-pass membrane protein</topology>
    </subcellularLocation>
</comment>
<evidence type="ECO:0000256" key="8">
    <source>
        <dbReference type="ARBA" id="ARBA00029447"/>
    </source>
</evidence>
<dbReference type="OrthoDB" id="9760371at2"/>
<dbReference type="PROSITE" id="PS50885">
    <property type="entry name" value="HAMP"/>
    <property type="match status" value="1"/>
</dbReference>
<dbReference type="Proteomes" id="UP000307943">
    <property type="component" value="Unassembled WGS sequence"/>
</dbReference>
<feature type="domain" description="HAMP" evidence="12">
    <location>
        <begin position="335"/>
        <end position="388"/>
    </location>
</feature>
<dbReference type="GO" id="GO:0005886">
    <property type="term" value="C:plasma membrane"/>
    <property type="evidence" value="ECO:0007669"/>
    <property type="project" value="UniProtKB-SubCell"/>
</dbReference>
<evidence type="ECO:0000256" key="5">
    <source>
        <dbReference type="ARBA" id="ARBA00022989"/>
    </source>
</evidence>
<evidence type="ECO:0000256" key="4">
    <source>
        <dbReference type="ARBA" id="ARBA00022692"/>
    </source>
</evidence>
<dbReference type="Gene3D" id="3.30.450.20">
    <property type="entry name" value="PAS domain"/>
    <property type="match status" value="1"/>
</dbReference>
<evidence type="ECO:0000256" key="6">
    <source>
        <dbReference type="ARBA" id="ARBA00023136"/>
    </source>
</evidence>
<dbReference type="Gene3D" id="1.10.287.950">
    <property type="entry name" value="Methyl-accepting chemotaxis protein"/>
    <property type="match status" value="1"/>
</dbReference>
<evidence type="ECO:0000259" key="12">
    <source>
        <dbReference type="PROSITE" id="PS50885"/>
    </source>
</evidence>
<comment type="similarity">
    <text evidence="8">Belongs to the methyl-accepting chemotaxis (MCP) protein family.</text>
</comment>
<dbReference type="AlphaFoldDB" id="A0A5C4TD89"/>
<organism evidence="13 14">
    <name type="scientific">Paenibacillus hemerocallicola</name>
    <dbReference type="NCBI Taxonomy" id="1172614"/>
    <lineage>
        <taxon>Bacteria</taxon>
        <taxon>Bacillati</taxon>
        <taxon>Bacillota</taxon>
        <taxon>Bacilli</taxon>
        <taxon>Bacillales</taxon>
        <taxon>Paenibacillaceae</taxon>
        <taxon>Paenibacillus</taxon>
    </lineage>
</organism>
<comment type="caution">
    <text evidence="13">The sequence shown here is derived from an EMBL/GenBank/DDBJ whole genome shotgun (WGS) entry which is preliminary data.</text>
</comment>
<keyword evidence="3" id="KW-0145">Chemotaxis</keyword>
<proteinExistence type="inferred from homology"/>
<dbReference type="SMART" id="SM00283">
    <property type="entry name" value="MA"/>
    <property type="match status" value="1"/>
</dbReference>
<accession>A0A5C4TD89</accession>
<dbReference type="PANTHER" id="PTHR32089:SF112">
    <property type="entry name" value="LYSOZYME-LIKE PROTEIN-RELATED"/>
    <property type="match status" value="1"/>
</dbReference>
<protein>
    <submittedName>
        <fullName evidence="13">Methyl-accepting chemotaxis protein</fullName>
    </submittedName>
</protein>
<evidence type="ECO:0000256" key="1">
    <source>
        <dbReference type="ARBA" id="ARBA00004651"/>
    </source>
</evidence>
<keyword evidence="4 10" id="KW-0812">Transmembrane</keyword>
<gene>
    <name evidence="13" type="ORF">FE784_09685</name>
</gene>
<dbReference type="PROSITE" id="PS50111">
    <property type="entry name" value="CHEMOTAXIS_TRANSDUC_2"/>
    <property type="match status" value="1"/>
</dbReference>
<keyword evidence="7 9" id="KW-0807">Transducer</keyword>
<dbReference type="GO" id="GO:0007165">
    <property type="term" value="P:signal transduction"/>
    <property type="evidence" value="ECO:0007669"/>
    <property type="project" value="UniProtKB-KW"/>
</dbReference>
<dbReference type="SMART" id="SM00304">
    <property type="entry name" value="HAMP"/>
    <property type="match status" value="1"/>
</dbReference>
<feature type="transmembrane region" description="Helical" evidence="10">
    <location>
        <begin position="310"/>
        <end position="338"/>
    </location>
</feature>
<dbReference type="SUPFAM" id="SSF58104">
    <property type="entry name" value="Methyl-accepting chemotaxis protein (MCP) signaling domain"/>
    <property type="match status" value="1"/>
</dbReference>